<evidence type="ECO:0000256" key="6">
    <source>
        <dbReference type="ARBA" id="ARBA00022777"/>
    </source>
</evidence>
<keyword evidence="9" id="KW-0812">Transmembrane</keyword>
<dbReference type="InterPro" id="IPR050482">
    <property type="entry name" value="Sensor_HK_TwoCompSys"/>
</dbReference>
<comment type="caution">
    <text evidence="13">The sequence shown here is derived from an EMBL/GenBank/DDBJ whole genome shotgun (WGS) entry which is preliminary data.</text>
</comment>
<dbReference type="GO" id="GO:0046983">
    <property type="term" value="F:protein dimerization activity"/>
    <property type="evidence" value="ECO:0007669"/>
    <property type="project" value="InterPro"/>
</dbReference>
<dbReference type="PANTHER" id="PTHR24421:SF10">
    <property type="entry name" value="NITRATE_NITRITE SENSOR PROTEIN NARQ"/>
    <property type="match status" value="1"/>
</dbReference>
<sequence length="406" mass="42882">MRFPVPRVSRRLLVDIGLAVIAWFVLVLPLPINGIAHAPATIGWSTLMVASLALRRCCPLWAVGVCAAAGFGMIATLTKPVPTVVVVLVIVYSAARHMKERSGLVVLPLGIAASFAGPLTWVTSLPEPQRFLFGGMLATVCLSLTLTAYLLGQRVRSESTRKELTQALAEERFLAGSRNSQQASEIADNKARSEVARELHDVVAHSLSVIVVQAEGAKALAAKKPEAAIEALNVIATTGRSSIGEMRRIVSLLRGESDAAFGPTPSLPQIPEMVAKAGSRITLEMPAEVPAVPDSLGLTVYRVVQESVTNFLKHAGPTAVATVVVQFAPDAIQIRVSDDGIGVHRSPDGPGAGVRGMRERVMAMGGTFKAGPRTGGGYEVRARIPMPSQLGRSWLKGGDRDTGSVG</sequence>
<evidence type="ECO:0000259" key="12">
    <source>
        <dbReference type="Pfam" id="PF23539"/>
    </source>
</evidence>
<feature type="transmembrane region" description="Helical" evidence="9">
    <location>
        <begin position="104"/>
        <end position="125"/>
    </location>
</feature>
<keyword evidence="9" id="KW-0472">Membrane</keyword>
<dbReference type="EC" id="2.7.13.3" evidence="2"/>
<evidence type="ECO:0000256" key="4">
    <source>
        <dbReference type="ARBA" id="ARBA00022679"/>
    </source>
</evidence>
<evidence type="ECO:0000256" key="3">
    <source>
        <dbReference type="ARBA" id="ARBA00022553"/>
    </source>
</evidence>
<keyword evidence="6 13" id="KW-0418">Kinase</keyword>
<dbReference type="OrthoDB" id="227596at2"/>
<dbReference type="EMBL" id="RQZG01000024">
    <property type="protein sequence ID" value="RRD03274.1"/>
    <property type="molecule type" value="Genomic_DNA"/>
</dbReference>
<keyword evidence="9" id="KW-1133">Transmembrane helix</keyword>
<evidence type="ECO:0000256" key="1">
    <source>
        <dbReference type="ARBA" id="ARBA00000085"/>
    </source>
</evidence>
<protein>
    <recommendedName>
        <fullName evidence="2">histidine kinase</fullName>
        <ecNumber evidence="2">2.7.13.3</ecNumber>
    </recommendedName>
</protein>
<dbReference type="GO" id="GO:0000155">
    <property type="term" value="F:phosphorelay sensor kinase activity"/>
    <property type="evidence" value="ECO:0007669"/>
    <property type="project" value="InterPro"/>
</dbReference>
<dbReference type="GO" id="GO:0005524">
    <property type="term" value="F:ATP binding"/>
    <property type="evidence" value="ECO:0007669"/>
    <property type="project" value="UniProtKB-KW"/>
</dbReference>
<evidence type="ECO:0000256" key="5">
    <source>
        <dbReference type="ARBA" id="ARBA00022741"/>
    </source>
</evidence>
<evidence type="ECO:0000256" key="8">
    <source>
        <dbReference type="ARBA" id="ARBA00023012"/>
    </source>
</evidence>
<dbReference type="PANTHER" id="PTHR24421">
    <property type="entry name" value="NITRATE/NITRITE SENSOR PROTEIN NARX-RELATED"/>
    <property type="match status" value="1"/>
</dbReference>
<evidence type="ECO:0000259" key="11">
    <source>
        <dbReference type="Pfam" id="PF07730"/>
    </source>
</evidence>
<dbReference type="InterPro" id="IPR055558">
    <property type="entry name" value="DUF7134"/>
</dbReference>
<dbReference type="Pfam" id="PF02518">
    <property type="entry name" value="HATPase_c"/>
    <property type="match status" value="1"/>
</dbReference>
<dbReference type="InterPro" id="IPR036890">
    <property type="entry name" value="HATPase_C_sf"/>
</dbReference>
<dbReference type="Proteomes" id="UP000280819">
    <property type="component" value="Unassembled WGS sequence"/>
</dbReference>
<dbReference type="Gene3D" id="3.30.565.10">
    <property type="entry name" value="Histidine kinase-like ATPase, C-terminal domain"/>
    <property type="match status" value="1"/>
</dbReference>
<feature type="domain" description="Histidine kinase/HSP90-like ATPase" evidence="10">
    <location>
        <begin position="299"/>
        <end position="387"/>
    </location>
</feature>
<keyword evidence="3" id="KW-0597">Phosphoprotein</keyword>
<dbReference type="RefSeq" id="WP_124845951.1">
    <property type="nucleotide sequence ID" value="NZ_RQZG01000024.1"/>
</dbReference>
<evidence type="ECO:0000313" key="14">
    <source>
        <dbReference type="Proteomes" id="UP000280819"/>
    </source>
</evidence>
<reference evidence="13 14" key="1">
    <citation type="submission" date="2018-11" db="EMBL/GenBank/DDBJ databases">
        <title>Genomes From Bacteria Associated with the Canine Oral Cavity: a Test Case for Automated Genome-Based Taxonomic Assignment.</title>
        <authorList>
            <person name="Coil D.A."/>
            <person name="Jospin G."/>
            <person name="Darling A.E."/>
            <person name="Wallis C."/>
            <person name="Davis I.J."/>
            <person name="Harris S."/>
            <person name="Eisen J.A."/>
            <person name="Holcombe L.J."/>
            <person name="O'Flynn C."/>
        </authorList>
    </citation>
    <scope>NUCLEOTIDE SEQUENCE [LARGE SCALE GENOMIC DNA]</scope>
    <source>
        <strain evidence="13 14">OH887_COT-365</strain>
    </source>
</reference>
<proteinExistence type="predicted"/>
<comment type="catalytic activity">
    <reaction evidence="1">
        <text>ATP + protein L-histidine = ADP + protein N-phospho-L-histidine.</text>
        <dbReference type="EC" id="2.7.13.3"/>
    </reaction>
</comment>
<dbReference type="Pfam" id="PF23539">
    <property type="entry name" value="DUF7134"/>
    <property type="match status" value="1"/>
</dbReference>
<keyword evidence="4" id="KW-0808">Transferase</keyword>
<keyword evidence="8" id="KW-0902">Two-component regulatory system</keyword>
<evidence type="ECO:0000256" key="7">
    <source>
        <dbReference type="ARBA" id="ARBA00022840"/>
    </source>
</evidence>
<evidence type="ECO:0000259" key="10">
    <source>
        <dbReference type="Pfam" id="PF02518"/>
    </source>
</evidence>
<feature type="domain" description="Signal transduction histidine kinase subgroup 3 dimerisation and phosphoacceptor" evidence="11">
    <location>
        <begin position="192"/>
        <end position="256"/>
    </location>
</feature>
<keyword evidence="7" id="KW-0067">ATP-binding</keyword>
<name>A0A3P1T1N9_9ACTN</name>
<dbReference type="Pfam" id="PF07730">
    <property type="entry name" value="HisKA_3"/>
    <property type="match status" value="1"/>
</dbReference>
<evidence type="ECO:0000256" key="9">
    <source>
        <dbReference type="SAM" id="Phobius"/>
    </source>
</evidence>
<dbReference type="AlphaFoldDB" id="A0A3P1T1N9"/>
<feature type="domain" description="DUF7134" evidence="12">
    <location>
        <begin position="10"/>
        <end position="157"/>
    </location>
</feature>
<evidence type="ECO:0000256" key="2">
    <source>
        <dbReference type="ARBA" id="ARBA00012438"/>
    </source>
</evidence>
<dbReference type="InterPro" id="IPR011712">
    <property type="entry name" value="Sig_transdc_His_kin_sub3_dim/P"/>
</dbReference>
<dbReference type="SUPFAM" id="SSF55874">
    <property type="entry name" value="ATPase domain of HSP90 chaperone/DNA topoisomerase II/histidine kinase"/>
    <property type="match status" value="1"/>
</dbReference>
<organism evidence="13 14">
    <name type="scientific">Arachnia propionica</name>
    <dbReference type="NCBI Taxonomy" id="1750"/>
    <lineage>
        <taxon>Bacteria</taxon>
        <taxon>Bacillati</taxon>
        <taxon>Actinomycetota</taxon>
        <taxon>Actinomycetes</taxon>
        <taxon>Propionibacteriales</taxon>
        <taxon>Propionibacteriaceae</taxon>
        <taxon>Arachnia</taxon>
    </lineage>
</organism>
<gene>
    <name evidence="13" type="ORF">EII34_14850</name>
</gene>
<keyword evidence="5" id="KW-0547">Nucleotide-binding</keyword>
<dbReference type="GO" id="GO:0016020">
    <property type="term" value="C:membrane"/>
    <property type="evidence" value="ECO:0007669"/>
    <property type="project" value="InterPro"/>
</dbReference>
<accession>A0A3P1T1N9</accession>
<feature type="transmembrane region" description="Helical" evidence="9">
    <location>
        <begin position="60"/>
        <end position="92"/>
    </location>
</feature>
<dbReference type="CDD" id="cd16917">
    <property type="entry name" value="HATPase_UhpB-NarQ-NarX-like"/>
    <property type="match status" value="1"/>
</dbReference>
<dbReference type="InterPro" id="IPR003594">
    <property type="entry name" value="HATPase_dom"/>
</dbReference>
<feature type="transmembrane region" description="Helical" evidence="9">
    <location>
        <begin position="12"/>
        <end position="40"/>
    </location>
</feature>
<feature type="transmembrane region" description="Helical" evidence="9">
    <location>
        <begin position="131"/>
        <end position="152"/>
    </location>
</feature>
<evidence type="ECO:0000313" key="13">
    <source>
        <dbReference type="EMBL" id="RRD03274.1"/>
    </source>
</evidence>
<dbReference type="Gene3D" id="1.20.5.1930">
    <property type="match status" value="1"/>
</dbReference>